<evidence type="ECO:0000256" key="4">
    <source>
        <dbReference type="ARBA" id="ARBA00022448"/>
    </source>
</evidence>
<gene>
    <name evidence="13" type="ORF">ILEXP_LOCUS14325</name>
    <name evidence="12" type="ORF">ILEXP_LOCUS4446</name>
</gene>
<evidence type="ECO:0008006" key="15">
    <source>
        <dbReference type="Google" id="ProtNLM"/>
    </source>
</evidence>
<dbReference type="PANTHER" id="PTHR15082:SF2">
    <property type="entry name" value="NADH DEHYDROGENASE [UBIQUINONE] 1 BETA SUBCOMPLEX SUBUNIT 3"/>
    <property type="match status" value="1"/>
</dbReference>
<keyword evidence="14" id="KW-1185">Reference proteome</keyword>
<evidence type="ECO:0000256" key="8">
    <source>
        <dbReference type="ARBA" id="ARBA00022982"/>
    </source>
</evidence>
<comment type="subcellular location">
    <subcellularLocation>
        <location evidence="2">Mitochondrion inner membrane</location>
        <topology evidence="2">Single-pass membrane protein</topology>
        <orientation evidence="2">Matrix side</orientation>
    </subcellularLocation>
</comment>
<keyword evidence="9" id="KW-1133">Transmembrane helix</keyword>
<dbReference type="Proteomes" id="UP001642360">
    <property type="component" value="Unassembled WGS sequence"/>
</dbReference>
<evidence type="ECO:0000313" key="13">
    <source>
        <dbReference type="EMBL" id="CAK9146477.1"/>
    </source>
</evidence>
<keyword evidence="8" id="KW-0249">Electron transport</keyword>
<dbReference type="GO" id="GO:0005743">
    <property type="term" value="C:mitochondrial inner membrane"/>
    <property type="evidence" value="ECO:0007669"/>
    <property type="project" value="UniProtKB-SubCell"/>
</dbReference>
<keyword evidence="4" id="KW-0813">Transport</keyword>
<proteinExistence type="inferred from homology"/>
<keyword evidence="6" id="KW-0812">Transmembrane</keyword>
<accession>A0ABC8RPV0</accession>
<dbReference type="EMBL" id="CAUOFW020000818">
    <property type="protein sequence ID" value="CAK9137431.1"/>
    <property type="molecule type" value="Genomic_DNA"/>
</dbReference>
<evidence type="ECO:0000256" key="2">
    <source>
        <dbReference type="ARBA" id="ARBA00004298"/>
    </source>
</evidence>
<comment type="caution">
    <text evidence="13">The sequence shown here is derived from an EMBL/GenBank/DDBJ whole genome shotgun (WGS) entry which is preliminary data.</text>
</comment>
<evidence type="ECO:0000256" key="6">
    <source>
        <dbReference type="ARBA" id="ARBA00022692"/>
    </source>
</evidence>
<evidence type="ECO:0000256" key="9">
    <source>
        <dbReference type="ARBA" id="ARBA00022989"/>
    </source>
</evidence>
<evidence type="ECO:0000256" key="10">
    <source>
        <dbReference type="ARBA" id="ARBA00023128"/>
    </source>
</evidence>
<sequence>MAKSLGPTGEFFWRMDEWRKHAMLTNQLRHATPGLGIAVVAFGVTGTNRGVLQEKGRVEEVPDADQLAPPGHSWPRHSRRRLRHLPRRRSLLQQDLRSRSLSLFVFFRFSHSLRSNTHQHLSGECLTQGTKLDRVYQSVLFLFVLNKAYT</sequence>
<evidence type="ECO:0000256" key="11">
    <source>
        <dbReference type="ARBA" id="ARBA00023136"/>
    </source>
</evidence>
<evidence type="ECO:0000256" key="1">
    <source>
        <dbReference type="ARBA" id="ARBA00003195"/>
    </source>
</evidence>
<evidence type="ECO:0000313" key="12">
    <source>
        <dbReference type="EMBL" id="CAK9137431.1"/>
    </source>
</evidence>
<evidence type="ECO:0000256" key="3">
    <source>
        <dbReference type="ARBA" id="ARBA00005667"/>
    </source>
</evidence>
<keyword evidence="5" id="KW-0679">Respiratory chain</keyword>
<comment type="similarity">
    <text evidence="3">Belongs to the complex I NDUFB3 subunit family.</text>
</comment>
<evidence type="ECO:0000256" key="7">
    <source>
        <dbReference type="ARBA" id="ARBA00022792"/>
    </source>
</evidence>
<comment type="function">
    <text evidence="1">Accessory subunit of the mitochondrial membrane respiratory chain NADH dehydrogenase (Complex I), that is believed not to be involved in catalysis. Complex I functions in the transfer of electrons from NADH to the respiratory chain. The immediate electron acceptor for the enzyme is believed to be ubiquinone.</text>
</comment>
<dbReference type="EMBL" id="CAUOFW020001581">
    <property type="protein sequence ID" value="CAK9146477.1"/>
    <property type="molecule type" value="Genomic_DNA"/>
</dbReference>
<evidence type="ECO:0000256" key="5">
    <source>
        <dbReference type="ARBA" id="ARBA00022660"/>
    </source>
</evidence>
<dbReference type="PANTHER" id="PTHR15082">
    <property type="entry name" value="NADH-UBIQUINONE OXIDOREDUCTASE B12 SUBUNIT"/>
    <property type="match status" value="1"/>
</dbReference>
<reference evidence="13 14" key="1">
    <citation type="submission" date="2024-02" db="EMBL/GenBank/DDBJ databases">
        <authorList>
            <person name="Vignale AGUSTIN F."/>
            <person name="Sosa J E."/>
            <person name="Modenutti C."/>
        </authorList>
    </citation>
    <scope>NUCLEOTIDE SEQUENCE [LARGE SCALE GENOMIC DNA]</scope>
</reference>
<protein>
    <recommendedName>
        <fullName evidence="15">HIG1 domain-containing protein</fullName>
    </recommendedName>
</protein>
<organism evidence="13 14">
    <name type="scientific">Ilex paraguariensis</name>
    <name type="common">yerba mate</name>
    <dbReference type="NCBI Taxonomy" id="185542"/>
    <lineage>
        <taxon>Eukaryota</taxon>
        <taxon>Viridiplantae</taxon>
        <taxon>Streptophyta</taxon>
        <taxon>Embryophyta</taxon>
        <taxon>Tracheophyta</taxon>
        <taxon>Spermatophyta</taxon>
        <taxon>Magnoliopsida</taxon>
        <taxon>eudicotyledons</taxon>
        <taxon>Gunneridae</taxon>
        <taxon>Pentapetalae</taxon>
        <taxon>asterids</taxon>
        <taxon>campanulids</taxon>
        <taxon>Aquifoliales</taxon>
        <taxon>Aquifoliaceae</taxon>
        <taxon>Ilex</taxon>
    </lineage>
</organism>
<keyword evidence="10" id="KW-0496">Mitochondrion</keyword>
<dbReference type="InterPro" id="IPR012576">
    <property type="entry name" value="NDUFB3"/>
</dbReference>
<dbReference type="AlphaFoldDB" id="A0ABC8RPV0"/>
<keyword evidence="7" id="KW-0999">Mitochondrion inner membrane</keyword>
<evidence type="ECO:0000313" key="14">
    <source>
        <dbReference type="Proteomes" id="UP001642360"/>
    </source>
</evidence>
<name>A0ABC8RPV0_9AQUA</name>
<keyword evidence="11" id="KW-0472">Membrane</keyword>